<dbReference type="PANTHER" id="PTHR43386:SF1">
    <property type="entry name" value="D,D-DIPEPTIDE TRANSPORT SYSTEM PERMEASE PROTEIN DDPC-RELATED"/>
    <property type="match status" value="1"/>
</dbReference>
<feature type="transmembrane region" description="Helical" evidence="7">
    <location>
        <begin position="162"/>
        <end position="180"/>
    </location>
</feature>
<proteinExistence type="inferred from homology"/>
<evidence type="ECO:0000256" key="4">
    <source>
        <dbReference type="ARBA" id="ARBA00022692"/>
    </source>
</evidence>
<evidence type="ECO:0000256" key="3">
    <source>
        <dbReference type="ARBA" id="ARBA00022475"/>
    </source>
</evidence>
<keyword evidence="5 7" id="KW-1133">Transmembrane helix</keyword>
<dbReference type="GO" id="GO:0005886">
    <property type="term" value="C:plasma membrane"/>
    <property type="evidence" value="ECO:0007669"/>
    <property type="project" value="UniProtKB-SubCell"/>
</dbReference>
<feature type="transmembrane region" description="Helical" evidence="7">
    <location>
        <begin position="270"/>
        <end position="291"/>
    </location>
</feature>
<accession>A0A9X7VZZ0</accession>
<dbReference type="KEGG" id="afx:JZ786_01965"/>
<sequence>MQTNTMNSTPSAPRKQRHVGRVTFWQTAWRSTVRKPGRLIGLFIIVVFVFMAVFGPLIYPKNLPIDPNAIYAAPSLKHPLGTDFEGTDNLALVVQGARYVLSAAALGALFTVVFGTVLGLVSGYFLGKTDAIIMRITDLFLTVPTFPLLVVLATVWNFGSPLAMGFVLGITGWGGLARAVRSQTLSLRERGFIESARSLGLSPWHILFREILPNVGSYIAMNLLLGITGSIYAEVGLFFLGVLPFHVNNWGVMLNLAVFSGGAMQSAQALPYLLSPLVALLLLTLGIVLFLDAVDEMFNPRLKEV</sequence>
<evidence type="ECO:0000256" key="7">
    <source>
        <dbReference type="RuleBase" id="RU363032"/>
    </source>
</evidence>
<organism evidence="9 10">
    <name type="scientific">Alicyclobacillus mengziensis</name>
    <dbReference type="NCBI Taxonomy" id="2931921"/>
    <lineage>
        <taxon>Bacteria</taxon>
        <taxon>Bacillati</taxon>
        <taxon>Bacillota</taxon>
        <taxon>Bacilli</taxon>
        <taxon>Bacillales</taxon>
        <taxon>Alicyclobacillaceae</taxon>
        <taxon>Alicyclobacillus</taxon>
    </lineage>
</organism>
<evidence type="ECO:0000313" key="10">
    <source>
        <dbReference type="Proteomes" id="UP000663505"/>
    </source>
</evidence>
<dbReference type="RefSeq" id="WP_206657177.1">
    <property type="nucleotide sequence ID" value="NZ_CP071182.1"/>
</dbReference>
<dbReference type="Pfam" id="PF00528">
    <property type="entry name" value="BPD_transp_1"/>
    <property type="match status" value="1"/>
</dbReference>
<dbReference type="PANTHER" id="PTHR43386">
    <property type="entry name" value="OLIGOPEPTIDE TRANSPORT SYSTEM PERMEASE PROTEIN APPC"/>
    <property type="match status" value="1"/>
</dbReference>
<dbReference type="InterPro" id="IPR035906">
    <property type="entry name" value="MetI-like_sf"/>
</dbReference>
<evidence type="ECO:0000256" key="5">
    <source>
        <dbReference type="ARBA" id="ARBA00022989"/>
    </source>
</evidence>
<dbReference type="CDD" id="cd06261">
    <property type="entry name" value="TM_PBP2"/>
    <property type="match status" value="1"/>
</dbReference>
<comment type="subcellular location">
    <subcellularLocation>
        <location evidence="1 7">Cell membrane</location>
        <topology evidence="1 7">Multi-pass membrane protein</topology>
    </subcellularLocation>
</comment>
<keyword evidence="4 7" id="KW-0812">Transmembrane</keyword>
<dbReference type="SUPFAM" id="SSF161098">
    <property type="entry name" value="MetI-like"/>
    <property type="match status" value="1"/>
</dbReference>
<dbReference type="InterPro" id="IPR000515">
    <property type="entry name" value="MetI-like"/>
</dbReference>
<dbReference type="Pfam" id="PF12911">
    <property type="entry name" value="OppC_N"/>
    <property type="match status" value="1"/>
</dbReference>
<name>A0A9X7VZZ0_9BACL</name>
<reference evidence="9 10" key="1">
    <citation type="submission" date="2021-02" db="EMBL/GenBank/DDBJ databases">
        <title>Alicyclobacillus curvatus sp. nov. and Alicyclobacillus mengziensis sp. nov., two acidophilic bacteria isolated from acid mine drainage.</title>
        <authorList>
            <person name="Huang Y."/>
        </authorList>
    </citation>
    <scope>NUCLEOTIDE SEQUENCE [LARGE SCALE GENOMIC DNA]</scope>
    <source>
        <strain evidence="9 10">S30H14</strain>
    </source>
</reference>
<feature type="domain" description="ABC transmembrane type-1" evidence="8">
    <location>
        <begin position="101"/>
        <end position="291"/>
    </location>
</feature>
<feature type="transmembrane region" description="Helical" evidence="7">
    <location>
        <begin position="39"/>
        <end position="59"/>
    </location>
</feature>
<dbReference type="PROSITE" id="PS50928">
    <property type="entry name" value="ABC_TM1"/>
    <property type="match status" value="1"/>
</dbReference>
<evidence type="ECO:0000256" key="2">
    <source>
        <dbReference type="ARBA" id="ARBA00022448"/>
    </source>
</evidence>
<dbReference type="InterPro" id="IPR050366">
    <property type="entry name" value="BP-dependent_transpt_permease"/>
</dbReference>
<keyword evidence="3" id="KW-1003">Cell membrane</keyword>
<dbReference type="Proteomes" id="UP000663505">
    <property type="component" value="Chromosome"/>
</dbReference>
<evidence type="ECO:0000256" key="1">
    <source>
        <dbReference type="ARBA" id="ARBA00004651"/>
    </source>
</evidence>
<keyword evidence="10" id="KW-1185">Reference proteome</keyword>
<dbReference type="Gene3D" id="1.10.3720.10">
    <property type="entry name" value="MetI-like"/>
    <property type="match status" value="1"/>
</dbReference>
<dbReference type="EMBL" id="CP071182">
    <property type="protein sequence ID" value="QSO47834.1"/>
    <property type="molecule type" value="Genomic_DNA"/>
</dbReference>
<dbReference type="InterPro" id="IPR025966">
    <property type="entry name" value="OppC_N"/>
</dbReference>
<keyword evidence="6 7" id="KW-0472">Membrane</keyword>
<keyword evidence="2 7" id="KW-0813">Transport</keyword>
<protein>
    <submittedName>
        <fullName evidence="9">ABC transporter permease</fullName>
    </submittedName>
</protein>
<dbReference type="AlphaFoldDB" id="A0A9X7VZZ0"/>
<gene>
    <name evidence="9" type="ORF">JZ786_01965</name>
</gene>
<evidence type="ECO:0000256" key="6">
    <source>
        <dbReference type="ARBA" id="ARBA00023136"/>
    </source>
</evidence>
<evidence type="ECO:0000259" key="8">
    <source>
        <dbReference type="PROSITE" id="PS50928"/>
    </source>
</evidence>
<dbReference type="GO" id="GO:0055085">
    <property type="term" value="P:transmembrane transport"/>
    <property type="evidence" value="ECO:0007669"/>
    <property type="project" value="InterPro"/>
</dbReference>
<feature type="transmembrane region" description="Helical" evidence="7">
    <location>
        <begin position="99"/>
        <end position="127"/>
    </location>
</feature>
<evidence type="ECO:0000313" key="9">
    <source>
        <dbReference type="EMBL" id="QSO47834.1"/>
    </source>
</evidence>
<feature type="transmembrane region" description="Helical" evidence="7">
    <location>
        <begin position="139"/>
        <end position="156"/>
    </location>
</feature>
<comment type="similarity">
    <text evidence="7">Belongs to the binding-protein-dependent transport system permease family.</text>
</comment>